<dbReference type="InterPro" id="IPR003728">
    <property type="entry name" value="Ribosome_maturation_RimP"/>
</dbReference>
<dbReference type="FunFam" id="3.30.300.70:FF:000001">
    <property type="entry name" value="Ribosome maturation factor RimP"/>
    <property type="match status" value="1"/>
</dbReference>
<dbReference type="CDD" id="cd01734">
    <property type="entry name" value="YlxS_C"/>
    <property type="match status" value="1"/>
</dbReference>
<evidence type="ECO:0000259" key="4">
    <source>
        <dbReference type="Pfam" id="PF02576"/>
    </source>
</evidence>
<proteinExistence type="inferred from homology"/>
<dbReference type="PANTHER" id="PTHR33867">
    <property type="entry name" value="RIBOSOME MATURATION FACTOR RIMP"/>
    <property type="match status" value="1"/>
</dbReference>
<dbReference type="GO" id="GO:0000028">
    <property type="term" value="P:ribosomal small subunit assembly"/>
    <property type="evidence" value="ECO:0007669"/>
    <property type="project" value="TreeGrafter"/>
</dbReference>
<dbReference type="GO" id="GO:0006412">
    <property type="term" value="P:translation"/>
    <property type="evidence" value="ECO:0007669"/>
    <property type="project" value="TreeGrafter"/>
</dbReference>
<keyword evidence="2 3" id="KW-0690">Ribosome biogenesis</keyword>
<dbReference type="Gene3D" id="3.30.300.70">
    <property type="entry name" value="RimP-like superfamily, N-terminal"/>
    <property type="match status" value="1"/>
</dbReference>
<dbReference type="OrthoDB" id="9805006at2"/>
<gene>
    <name evidence="3" type="primary">rimP</name>
    <name evidence="6" type="ORF">DFP90_103307</name>
</gene>
<evidence type="ECO:0000259" key="5">
    <source>
        <dbReference type="Pfam" id="PF17384"/>
    </source>
</evidence>
<comment type="similarity">
    <text evidence="3">Belongs to the RimP family.</text>
</comment>
<dbReference type="InterPro" id="IPR028998">
    <property type="entry name" value="RimP_C"/>
</dbReference>
<dbReference type="InterPro" id="IPR035956">
    <property type="entry name" value="RimP_N_sf"/>
</dbReference>
<dbReference type="Pfam" id="PF02576">
    <property type="entry name" value="RimP_N"/>
    <property type="match status" value="1"/>
</dbReference>
<evidence type="ECO:0000256" key="2">
    <source>
        <dbReference type="ARBA" id="ARBA00022517"/>
    </source>
</evidence>
<feature type="domain" description="Ribosome maturation factor RimP C-terminal" evidence="5">
    <location>
        <begin position="86"/>
        <end position="153"/>
    </location>
</feature>
<evidence type="ECO:0000313" key="7">
    <source>
        <dbReference type="Proteomes" id="UP000256845"/>
    </source>
</evidence>
<dbReference type="RefSeq" id="WP_115936389.1">
    <property type="nucleotide sequence ID" value="NZ_QRDW01000003.1"/>
</dbReference>
<organism evidence="6 7">
    <name type="scientific">Aestuariispira insulae</name>
    <dbReference type="NCBI Taxonomy" id="1461337"/>
    <lineage>
        <taxon>Bacteria</taxon>
        <taxon>Pseudomonadati</taxon>
        <taxon>Pseudomonadota</taxon>
        <taxon>Alphaproteobacteria</taxon>
        <taxon>Rhodospirillales</taxon>
        <taxon>Kiloniellaceae</taxon>
        <taxon>Aestuariispira</taxon>
    </lineage>
</organism>
<dbReference type="PANTHER" id="PTHR33867:SF1">
    <property type="entry name" value="RIBOSOME MATURATION FACTOR RIMP"/>
    <property type="match status" value="1"/>
</dbReference>
<feature type="domain" description="Ribosome maturation factor RimP N-terminal" evidence="4">
    <location>
        <begin position="11"/>
        <end position="83"/>
    </location>
</feature>
<dbReference type="HAMAP" id="MF_01077">
    <property type="entry name" value="RimP"/>
    <property type="match status" value="1"/>
</dbReference>
<evidence type="ECO:0000313" key="6">
    <source>
        <dbReference type="EMBL" id="RED51505.1"/>
    </source>
</evidence>
<accession>A0A3D9HQ31</accession>
<dbReference type="AlphaFoldDB" id="A0A3D9HQ31"/>
<protein>
    <recommendedName>
        <fullName evidence="3">Ribosome maturation factor RimP</fullName>
    </recommendedName>
</protein>
<dbReference type="GO" id="GO:0005829">
    <property type="term" value="C:cytosol"/>
    <property type="evidence" value="ECO:0007669"/>
    <property type="project" value="TreeGrafter"/>
</dbReference>
<comment type="function">
    <text evidence="3">Required for maturation of 30S ribosomal subunits.</text>
</comment>
<reference evidence="6 7" key="1">
    <citation type="submission" date="2018-07" db="EMBL/GenBank/DDBJ databases">
        <title>Genomic Encyclopedia of Type Strains, Phase III (KMG-III): the genomes of soil and plant-associated and newly described type strains.</title>
        <authorList>
            <person name="Whitman W."/>
        </authorList>
    </citation>
    <scope>NUCLEOTIDE SEQUENCE [LARGE SCALE GENOMIC DNA]</scope>
    <source>
        <strain evidence="6 7">CECT 8488</strain>
    </source>
</reference>
<keyword evidence="1 3" id="KW-0963">Cytoplasm</keyword>
<keyword evidence="7" id="KW-1185">Reference proteome</keyword>
<dbReference type="Gene3D" id="2.30.30.180">
    <property type="entry name" value="Ribosome maturation factor RimP, C-terminal domain"/>
    <property type="match status" value="1"/>
</dbReference>
<evidence type="ECO:0000256" key="3">
    <source>
        <dbReference type="HAMAP-Rule" id="MF_01077"/>
    </source>
</evidence>
<dbReference type="Pfam" id="PF17384">
    <property type="entry name" value="DUF150_C"/>
    <property type="match status" value="1"/>
</dbReference>
<comment type="caution">
    <text evidence="6">The sequence shown here is derived from an EMBL/GenBank/DDBJ whole genome shotgun (WGS) entry which is preliminary data.</text>
</comment>
<sequence>MKSVAQIEELILPALNDMGFDVVRIMLTGGQKPTLQVMADRLDEEAITVEDCATISRAISAILDVEDPIDDAYTLEVSSPGIDRPLVKPRDFERFAGYEAKVEMNVAIDGQRRFRGRLLGFVEDHIHLEIEHNGDMVEIALPYDDFYRAKLVMSDELVAGASEQTGTETD</sequence>
<dbReference type="InterPro" id="IPR028989">
    <property type="entry name" value="RimP_N"/>
</dbReference>
<comment type="subcellular location">
    <subcellularLocation>
        <location evidence="3">Cytoplasm</location>
    </subcellularLocation>
</comment>
<dbReference type="EMBL" id="QRDW01000003">
    <property type="protein sequence ID" value="RED51505.1"/>
    <property type="molecule type" value="Genomic_DNA"/>
</dbReference>
<dbReference type="SUPFAM" id="SSF75420">
    <property type="entry name" value="YhbC-like, N-terminal domain"/>
    <property type="match status" value="1"/>
</dbReference>
<dbReference type="InterPro" id="IPR036847">
    <property type="entry name" value="RimP_C_sf"/>
</dbReference>
<dbReference type="SUPFAM" id="SSF74942">
    <property type="entry name" value="YhbC-like, C-terminal domain"/>
    <property type="match status" value="1"/>
</dbReference>
<dbReference type="NCBIfam" id="NF000932">
    <property type="entry name" value="PRK00092.2-5"/>
    <property type="match status" value="1"/>
</dbReference>
<dbReference type="Proteomes" id="UP000256845">
    <property type="component" value="Unassembled WGS sequence"/>
</dbReference>
<evidence type="ECO:0000256" key="1">
    <source>
        <dbReference type="ARBA" id="ARBA00022490"/>
    </source>
</evidence>
<name>A0A3D9HQ31_9PROT</name>